<dbReference type="InParanoid" id="A0A167JH14"/>
<proteinExistence type="inferred from homology"/>
<keyword evidence="3 7" id="KW-0812">Transmembrane</keyword>
<dbReference type="InterPro" id="IPR013784">
    <property type="entry name" value="Carb-bd-like_fold"/>
</dbReference>
<dbReference type="RefSeq" id="XP_018284007.1">
    <property type="nucleotide sequence ID" value="XM_018438869.1"/>
</dbReference>
<feature type="transmembrane region" description="Helical" evidence="7">
    <location>
        <begin position="148"/>
        <end position="166"/>
    </location>
</feature>
<evidence type="ECO:0000313" key="10">
    <source>
        <dbReference type="EMBL" id="OAD65967.1"/>
    </source>
</evidence>
<evidence type="ECO:0000256" key="2">
    <source>
        <dbReference type="ARBA" id="ARBA00008880"/>
    </source>
</evidence>
<dbReference type="InterPro" id="IPR019008">
    <property type="entry name" value="Beta_sandwich_EMC7"/>
</dbReference>
<evidence type="ECO:0000256" key="4">
    <source>
        <dbReference type="ARBA" id="ARBA00022729"/>
    </source>
</evidence>
<keyword evidence="5 7" id="KW-1133">Transmembrane helix</keyword>
<feature type="chain" id="PRO_5007888917" description="ER membrane protein complex subunit 7 beta-sandwich domain-containing protein" evidence="8">
    <location>
        <begin position="24"/>
        <end position="201"/>
    </location>
</feature>
<evidence type="ECO:0000256" key="1">
    <source>
        <dbReference type="ARBA" id="ARBA00004167"/>
    </source>
</evidence>
<dbReference type="PANTHER" id="PTHR13605">
    <property type="entry name" value="ER MEMBRANE PROTEIN COMPLEX SUBUNIT 7"/>
    <property type="match status" value="1"/>
</dbReference>
<reference evidence="11" key="1">
    <citation type="submission" date="2015-06" db="EMBL/GenBank/DDBJ databases">
        <title>Expansion of signal transduction pathways in fungi by whole-genome duplication.</title>
        <authorList>
            <consortium name="DOE Joint Genome Institute"/>
            <person name="Corrochano L.M."/>
            <person name="Kuo A."/>
            <person name="Marcet-Houben M."/>
            <person name="Polaino S."/>
            <person name="Salamov A."/>
            <person name="Villalobos J.M."/>
            <person name="Alvarez M.I."/>
            <person name="Avalos J."/>
            <person name="Benito E.P."/>
            <person name="Benoit I."/>
            <person name="Burger G."/>
            <person name="Camino L.P."/>
            <person name="Canovas D."/>
            <person name="Cerda-Olmedo E."/>
            <person name="Cheng J.-F."/>
            <person name="Dominguez A."/>
            <person name="Elias M."/>
            <person name="Eslava A.P."/>
            <person name="Glaser F."/>
            <person name="Grimwood J."/>
            <person name="Gutierrez G."/>
            <person name="Heitman J."/>
            <person name="Henrissat B."/>
            <person name="Iturriaga E.A."/>
            <person name="Lang B.F."/>
            <person name="Lavin J.L."/>
            <person name="Lee S."/>
            <person name="Li W."/>
            <person name="Lindquist E."/>
            <person name="Lopez-Garcia S."/>
            <person name="Luque E.M."/>
            <person name="Marcos A.T."/>
            <person name="Martin J."/>
            <person name="McCluskey K."/>
            <person name="Medina H.R."/>
            <person name="Miralles-Duran A."/>
            <person name="Miyazaki A."/>
            <person name="Munoz-Torres E."/>
            <person name="Oguiza J.A."/>
            <person name="Ohm R."/>
            <person name="Olmedo M."/>
            <person name="Orejas M."/>
            <person name="Ortiz-Castellanos L."/>
            <person name="Pisabarro A.G."/>
            <person name="Rodriguez-Romero J."/>
            <person name="Ruiz-Herrera J."/>
            <person name="Ruiz-Vazquez R."/>
            <person name="Sanz C."/>
            <person name="Schackwitz W."/>
            <person name="Schmutz J."/>
            <person name="Shahriari M."/>
            <person name="Shelest E."/>
            <person name="Silva-Franco F."/>
            <person name="Soanes D."/>
            <person name="Syed K."/>
            <person name="Tagua V.G."/>
            <person name="Talbot N.J."/>
            <person name="Thon M."/>
            <person name="De vries R.P."/>
            <person name="Wiebenga A."/>
            <person name="Yadav J.S."/>
            <person name="Braun E.L."/>
            <person name="Baker S."/>
            <person name="Garre V."/>
            <person name="Horwitz B."/>
            <person name="Torres-Martinez S."/>
            <person name="Idnurm A."/>
            <person name="Herrera-Estrella A."/>
            <person name="Gabaldon T."/>
            <person name="Grigoriev I.V."/>
        </authorList>
    </citation>
    <scope>NUCLEOTIDE SEQUENCE [LARGE SCALE GENOMIC DNA]</scope>
    <source>
        <strain evidence="11">NRRL 1555(-)</strain>
    </source>
</reference>
<gene>
    <name evidence="10" type="ORF">PHYBLDRAFT_184014</name>
</gene>
<protein>
    <recommendedName>
        <fullName evidence="9">ER membrane protein complex subunit 7 beta-sandwich domain-containing protein</fullName>
    </recommendedName>
</protein>
<sequence>MTRLISFTYIVWVASLFFAIAQAAKVNGVISTNGILPDVSLLSPSTRVTLNGAAYTTLIKKNGEFEFLDIVPGSYLLEIRSIDYIFPKLRVDVTEDGDVVGAYTGSGHNWASTGLHIDHPFELRAKLEAEYFVKKQGFNLLGMFKNPMFLMLGFSGIAMFILPMMMKNLDPEAMKEINASQSEAQKMLTEMPSISKMFNSS</sequence>
<evidence type="ECO:0000313" key="11">
    <source>
        <dbReference type="Proteomes" id="UP000077315"/>
    </source>
</evidence>
<evidence type="ECO:0000256" key="5">
    <source>
        <dbReference type="ARBA" id="ARBA00022989"/>
    </source>
</evidence>
<dbReference type="Gene3D" id="2.60.40.1120">
    <property type="entry name" value="Carboxypeptidase-like, regulatory domain"/>
    <property type="match status" value="1"/>
</dbReference>
<dbReference type="GO" id="GO:0072546">
    <property type="term" value="C:EMC complex"/>
    <property type="evidence" value="ECO:0007669"/>
    <property type="project" value="TreeGrafter"/>
</dbReference>
<dbReference type="FunCoup" id="A0A167JH14">
    <property type="interactions" value="77"/>
</dbReference>
<evidence type="ECO:0000256" key="6">
    <source>
        <dbReference type="ARBA" id="ARBA00023136"/>
    </source>
</evidence>
<feature type="signal peptide" evidence="8">
    <location>
        <begin position="1"/>
        <end position="23"/>
    </location>
</feature>
<keyword evidence="11" id="KW-1185">Reference proteome</keyword>
<dbReference type="AlphaFoldDB" id="A0A167JH14"/>
<dbReference type="OrthoDB" id="27095at2759"/>
<dbReference type="STRING" id="763407.A0A167JH14"/>
<dbReference type="GeneID" id="28999775"/>
<evidence type="ECO:0000259" key="9">
    <source>
        <dbReference type="Pfam" id="PF09430"/>
    </source>
</evidence>
<dbReference type="EMBL" id="KV441007">
    <property type="protein sequence ID" value="OAD65967.1"/>
    <property type="molecule type" value="Genomic_DNA"/>
</dbReference>
<accession>A0A167JH14</accession>
<comment type="similarity">
    <text evidence="2">Belongs to the EMC7 family.</text>
</comment>
<dbReference type="GO" id="GO:0030246">
    <property type="term" value="F:carbohydrate binding"/>
    <property type="evidence" value="ECO:0007669"/>
    <property type="project" value="InterPro"/>
</dbReference>
<evidence type="ECO:0000256" key="8">
    <source>
        <dbReference type="SAM" id="SignalP"/>
    </source>
</evidence>
<evidence type="ECO:0000256" key="3">
    <source>
        <dbReference type="ARBA" id="ARBA00022692"/>
    </source>
</evidence>
<dbReference type="PANTHER" id="PTHR13605:SF4">
    <property type="entry name" value="ER MEMBRANE PROTEIN COMPLEX SUBUNIT 7"/>
    <property type="match status" value="1"/>
</dbReference>
<dbReference type="InterPro" id="IPR039163">
    <property type="entry name" value="EMC7"/>
</dbReference>
<dbReference type="SUPFAM" id="SSF49452">
    <property type="entry name" value="Starch-binding domain-like"/>
    <property type="match status" value="1"/>
</dbReference>
<organism evidence="10 11">
    <name type="scientific">Phycomyces blakesleeanus (strain ATCC 8743b / DSM 1359 / FGSC 10004 / NBRC 33097 / NRRL 1555)</name>
    <dbReference type="NCBI Taxonomy" id="763407"/>
    <lineage>
        <taxon>Eukaryota</taxon>
        <taxon>Fungi</taxon>
        <taxon>Fungi incertae sedis</taxon>
        <taxon>Mucoromycota</taxon>
        <taxon>Mucoromycotina</taxon>
        <taxon>Mucoromycetes</taxon>
        <taxon>Mucorales</taxon>
        <taxon>Phycomycetaceae</taxon>
        <taxon>Phycomyces</taxon>
    </lineage>
</organism>
<dbReference type="Pfam" id="PF09430">
    <property type="entry name" value="EMC7_beta-sandw"/>
    <property type="match status" value="1"/>
</dbReference>
<evidence type="ECO:0000256" key="7">
    <source>
        <dbReference type="SAM" id="Phobius"/>
    </source>
</evidence>
<name>A0A167JH14_PHYB8</name>
<keyword evidence="4 8" id="KW-0732">Signal</keyword>
<keyword evidence="6 7" id="KW-0472">Membrane</keyword>
<dbReference type="VEuPathDB" id="FungiDB:PHYBLDRAFT_184014"/>
<dbReference type="Proteomes" id="UP000077315">
    <property type="component" value="Unassembled WGS sequence"/>
</dbReference>
<comment type="subcellular location">
    <subcellularLocation>
        <location evidence="1">Membrane</location>
        <topology evidence="1">Single-pass membrane protein</topology>
    </subcellularLocation>
</comment>
<feature type="domain" description="ER membrane protein complex subunit 7 beta-sandwich" evidence="9">
    <location>
        <begin position="42"/>
        <end position="151"/>
    </location>
</feature>